<reference evidence="2 3" key="1">
    <citation type="submission" date="2021-06" db="EMBL/GenBank/DDBJ databases">
        <title>44 bacteria genomes isolated from Dapeng, Shenzhen.</title>
        <authorList>
            <person name="Zheng W."/>
            <person name="Yu S."/>
            <person name="Huang Y."/>
        </authorList>
    </citation>
    <scope>NUCLEOTIDE SEQUENCE [LARGE SCALE GENOMIC DNA]</scope>
    <source>
        <strain evidence="2 3">DP5N14-6</strain>
    </source>
</reference>
<evidence type="ECO:0008006" key="4">
    <source>
        <dbReference type="Google" id="ProtNLM"/>
    </source>
</evidence>
<feature type="signal peptide" evidence="1">
    <location>
        <begin position="1"/>
        <end position="26"/>
    </location>
</feature>
<dbReference type="PROSITE" id="PS51257">
    <property type="entry name" value="PROKAR_LIPOPROTEIN"/>
    <property type="match status" value="1"/>
</dbReference>
<name>A0ABS7N6R1_9BACT</name>
<keyword evidence="3" id="KW-1185">Reference proteome</keyword>
<evidence type="ECO:0000313" key="3">
    <source>
        <dbReference type="Proteomes" id="UP000766609"/>
    </source>
</evidence>
<keyword evidence="1" id="KW-0732">Signal</keyword>
<dbReference type="Proteomes" id="UP000766609">
    <property type="component" value="Unassembled WGS sequence"/>
</dbReference>
<proteinExistence type="predicted"/>
<sequence>MAKLKMKTTFSILTLMLLIGCSSLNNGLTKERIVFKKDHVGHRTTYSIYIPDFTNRQHEKLLSFGGHGHGFEIIYSDSSTIYYTNDHGMVTPNHKNYETINWKGYNIFEGEKDTILNGQQPDGRYWKEIRQGEDYFGYLNVAKQDKDLFDRALKTLKK</sequence>
<evidence type="ECO:0000256" key="1">
    <source>
        <dbReference type="SAM" id="SignalP"/>
    </source>
</evidence>
<accession>A0ABS7N6R1</accession>
<dbReference type="EMBL" id="JAHVHP010000002">
    <property type="protein sequence ID" value="MBY5951670.1"/>
    <property type="molecule type" value="Genomic_DNA"/>
</dbReference>
<evidence type="ECO:0000313" key="2">
    <source>
        <dbReference type="EMBL" id="MBY5951670.1"/>
    </source>
</evidence>
<feature type="chain" id="PRO_5045050376" description="DUF4367 domain-containing protein" evidence="1">
    <location>
        <begin position="27"/>
        <end position="158"/>
    </location>
</feature>
<protein>
    <recommendedName>
        <fullName evidence="4">DUF4367 domain-containing protein</fullName>
    </recommendedName>
</protein>
<gene>
    <name evidence="2" type="ORF">KUV23_11830</name>
</gene>
<organism evidence="2 3">
    <name type="scientific">Algoriphagus marincola</name>
    <dbReference type="NCBI Taxonomy" id="264027"/>
    <lineage>
        <taxon>Bacteria</taxon>
        <taxon>Pseudomonadati</taxon>
        <taxon>Bacteroidota</taxon>
        <taxon>Cytophagia</taxon>
        <taxon>Cytophagales</taxon>
        <taxon>Cyclobacteriaceae</taxon>
        <taxon>Algoriphagus</taxon>
    </lineage>
</organism>
<comment type="caution">
    <text evidence="2">The sequence shown here is derived from an EMBL/GenBank/DDBJ whole genome shotgun (WGS) entry which is preliminary data.</text>
</comment>
<dbReference type="RefSeq" id="WP_222584268.1">
    <property type="nucleotide sequence ID" value="NZ_JAHVHP010000002.1"/>
</dbReference>